<dbReference type="AlphaFoldDB" id="A0A6L2KHG1"/>
<evidence type="ECO:0000313" key="4">
    <source>
        <dbReference type="EMBL" id="GEU48923.1"/>
    </source>
</evidence>
<evidence type="ECO:0000259" key="2">
    <source>
        <dbReference type="Pfam" id="PF13960"/>
    </source>
</evidence>
<dbReference type="InterPro" id="IPR004242">
    <property type="entry name" value="Transposase_21"/>
</dbReference>
<name>A0A6L2KHG1_TANCI</name>
<evidence type="ECO:0000259" key="3">
    <source>
        <dbReference type="Pfam" id="PF13963"/>
    </source>
</evidence>
<proteinExistence type="predicted"/>
<evidence type="ECO:0000256" key="1">
    <source>
        <dbReference type="SAM" id="MobiDB-lite"/>
    </source>
</evidence>
<sequence length="625" mass="70183">MLIDDKSWILLERDERAFYIKFIDHCKPKVDSAGKIRCPCKSCQTILWVSIKQLLDHIMRHGFDLGYKIWLHHGEPDLPLPPPVIDNPRQPQMSDMTALLNDLSYILRIMNTMSQLKEILNLDFTKEPRNVRLGLAADGFNPFGNLSQAYNMWLVILTTYNLPPWLCMKESSFMLTLLIPGPKSLGKDIDVYLRPLIKDLKTPPRQDKTWKGCAFKVACGLANGKCLKPQAAYSFTPKNRKKFSKPEGLITEGYVAEEALTFSSHYFRDVTMKINRPDRNADPLPQRVSFMCSNSLFPNQDMKEEFPDWFGSQGVIVVEDDPDIIHFGNLSNLPLSTSLNDLDNATFHIDGQSTEVDAPPDIINVVDEDDDIIDDDGVDKMLADVARSYGDDSGGENRPPPHYVPTNYGGCFPNRGKGKRKPNLGGRAAGKLNTRDKTRNLSLKEITNTKGPIPIRFEVRDKQALMPLGEHAAHWSGYIREVIRGVPLYHPSWLKVSKEKKEALIADIRRRSGGHVLKRLRRKSGISIFSFGKIPGTLPEPFKIGKTVQRARSYLNRDPRGDDEATGTYTNDEINRLAKGGKQRGHILGVGRFESGGASESGRCGADEESTDDQDEKDEDGDGDS</sequence>
<dbReference type="InterPro" id="IPR025452">
    <property type="entry name" value="DUF4218"/>
</dbReference>
<feature type="domain" description="DUF4218" evidence="2">
    <location>
        <begin position="244"/>
        <end position="280"/>
    </location>
</feature>
<reference evidence="4" key="1">
    <citation type="journal article" date="2019" name="Sci. Rep.">
        <title>Draft genome of Tanacetum cinerariifolium, the natural source of mosquito coil.</title>
        <authorList>
            <person name="Yamashiro T."/>
            <person name="Shiraishi A."/>
            <person name="Satake H."/>
            <person name="Nakayama K."/>
        </authorList>
    </citation>
    <scope>NUCLEOTIDE SEQUENCE</scope>
</reference>
<gene>
    <name evidence="4" type="ORF">Tci_020901</name>
</gene>
<feature type="domain" description="Transposase-associated" evidence="3">
    <location>
        <begin position="21"/>
        <end position="75"/>
    </location>
</feature>
<dbReference type="EMBL" id="BKCJ010002491">
    <property type="protein sequence ID" value="GEU48923.1"/>
    <property type="molecule type" value="Genomic_DNA"/>
</dbReference>
<protein>
    <recommendedName>
        <fullName evidence="5">Transposase-associated domain-containing protein</fullName>
    </recommendedName>
</protein>
<feature type="compositionally biased region" description="Acidic residues" evidence="1">
    <location>
        <begin position="607"/>
        <end position="625"/>
    </location>
</feature>
<dbReference type="InterPro" id="IPR029480">
    <property type="entry name" value="Transpos_assoc"/>
</dbReference>
<dbReference type="Pfam" id="PF02992">
    <property type="entry name" value="Transposase_21"/>
    <property type="match status" value="1"/>
</dbReference>
<dbReference type="Pfam" id="PF13963">
    <property type="entry name" value="Transpos_assoc"/>
    <property type="match status" value="1"/>
</dbReference>
<evidence type="ECO:0008006" key="5">
    <source>
        <dbReference type="Google" id="ProtNLM"/>
    </source>
</evidence>
<dbReference type="Pfam" id="PF13960">
    <property type="entry name" value="DUF4218"/>
    <property type="match status" value="1"/>
</dbReference>
<comment type="caution">
    <text evidence="4">The sequence shown here is derived from an EMBL/GenBank/DDBJ whole genome shotgun (WGS) entry which is preliminary data.</text>
</comment>
<accession>A0A6L2KHG1</accession>
<organism evidence="4">
    <name type="scientific">Tanacetum cinerariifolium</name>
    <name type="common">Dalmatian daisy</name>
    <name type="synonym">Chrysanthemum cinerariifolium</name>
    <dbReference type="NCBI Taxonomy" id="118510"/>
    <lineage>
        <taxon>Eukaryota</taxon>
        <taxon>Viridiplantae</taxon>
        <taxon>Streptophyta</taxon>
        <taxon>Embryophyta</taxon>
        <taxon>Tracheophyta</taxon>
        <taxon>Spermatophyta</taxon>
        <taxon>Magnoliopsida</taxon>
        <taxon>eudicotyledons</taxon>
        <taxon>Gunneridae</taxon>
        <taxon>Pentapetalae</taxon>
        <taxon>asterids</taxon>
        <taxon>campanulids</taxon>
        <taxon>Asterales</taxon>
        <taxon>Asteraceae</taxon>
        <taxon>Asteroideae</taxon>
        <taxon>Anthemideae</taxon>
        <taxon>Anthemidinae</taxon>
        <taxon>Tanacetum</taxon>
    </lineage>
</organism>
<feature type="region of interest" description="Disordered" evidence="1">
    <location>
        <begin position="586"/>
        <end position="625"/>
    </location>
</feature>